<dbReference type="InterPro" id="IPR037524">
    <property type="entry name" value="PA14/GLEYA"/>
</dbReference>
<evidence type="ECO:0000256" key="1">
    <source>
        <dbReference type="ARBA" id="ARBA00022617"/>
    </source>
</evidence>
<dbReference type="PROSITE" id="PS51820">
    <property type="entry name" value="PA14"/>
    <property type="match status" value="1"/>
</dbReference>
<evidence type="ECO:0000256" key="5">
    <source>
        <dbReference type="SAM" id="SignalP"/>
    </source>
</evidence>
<evidence type="ECO:0000259" key="7">
    <source>
        <dbReference type="PROSITE" id="PS51820"/>
    </source>
</evidence>
<dbReference type="InterPro" id="IPR009056">
    <property type="entry name" value="Cyt_c-like_dom"/>
</dbReference>
<proteinExistence type="predicted"/>
<keyword evidence="9" id="KW-1185">Reference proteome</keyword>
<dbReference type="InterPro" id="IPR055557">
    <property type="entry name" value="DUF7133"/>
</dbReference>
<dbReference type="SUPFAM" id="SSF46626">
    <property type="entry name" value="Cytochrome c"/>
    <property type="match status" value="4"/>
</dbReference>
<gene>
    <name evidence="8" type="ORF">Pla110_02990</name>
</gene>
<dbReference type="SUPFAM" id="SSF48695">
    <property type="entry name" value="Multiheme cytochromes"/>
    <property type="match status" value="1"/>
</dbReference>
<dbReference type="RefSeq" id="WP_144992479.1">
    <property type="nucleotide sequence ID" value="NZ_CP036281.1"/>
</dbReference>
<evidence type="ECO:0000256" key="3">
    <source>
        <dbReference type="ARBA" id="ARBA00023004"/>
    </source>
</evidence>
<evidence type="ECO:0000313" key="8">
    <source>
        <dbReference type="EMBL" id="QDU78595.1"/>
    </source>
</evidence>
<keyword evidence="3 4" id="KW-0408">Iron</keyword>
<dbReference type="InterPro" id="IPR011042">
    <property type="entry name" value="6-blade_b-propeller_TolB-like"/>
</dbReference>
<feature type="domain" description="Cytochrome c" evidence="6">
    <location>
        <begin position="181"/>
        <end position="265"/>
    </location>
</feature>
<dbReference type="GO" id="GO:0020037">
    <property type="term" value="F:heme binding"/>
    <property type="evidence" value="ECO:0007669"/>
    <property type="project" value="InterPro"/>
</dbReference>
<feature type="domain" description="Cytochrome c" evidence="6">
    <location>
        <begin position="296"/>
        <end position="379"/>
    </location>
</feature>
<dbReference type="EMBL" id="CP036281">
    <property type="protein sequence ID" value="QDU78595.1"/>
    <property type="molecule type" value="Genomic_DNA"/>
</dbReference>
<feature type="domain" description="Cytochrome c" evidence="6">
    <location>
        <begin position="491"/>
        <end position="596"/>
    </location>
</feature>
<organism evidence="8 9">
    <name type="scientific">Polystyrenella longa</name>
    <dbReference type="NCBI Taxonomy" id="2528007"/>
    <lineage>
        <taxon>Bacteria</taxon>
        <taxon>Pseudomonadati</taxon>
        <taxon>Planctomycetota</taxon>
        <taxon>Planctomycetia</taxon>
        <taxon>Planctomycetales</taxon>
        <taxon>Planctomycetaceae</taxon>
        <taxon>Polystyrenella</taxon>
    </lineage>
</organism>
<dbReference type="InterPro" id="IPR036909">
    <property type="entry name" value="Cyt_c-like_dom_sf"/>
</dbReference>
<dbReference type="Proteomes" id="UP000317178">
    <property type="component" value="Chromosome"/>
</dbReference>
<protein>
    <submittedName>
        <fullName evidence="8">Cytochrome c</fullName>
    </submittedName>
</protein>
<dbReference type="KEGG" id="plon:Pla110_02990"/>
<sequence precursor="true">MISFRQPFRFLIVLTLLFSVAALAGGQLHAQEDEDAVFLPGVLGSYQQEGAEVFERIDSDIAFDWGTQTPDDRLSADRFAIDWNSLILIRQKSPMQFHAYLRGEVEVKVDGIVVLNGKSNEPGWISGEVQELPLGEQEFEVHFAKTSDQAVIKLYWSSDAFALEPIPENALLREEPSRQPWLEEQGHMVADAFRCFNCHASSRSSLSSLDMSAPALQQVRDHVSWEWLVAKLQDPTHENIASKMPNYGFDKNEAEAVAAYLWSKSKPTELLELPELPQPKPDKKKDAAEEPVTVIDPIAEGERVANTVGCLACHQVGELGTVGHYSGPELTHLGSKRTAEWIYTWLEQPEKLHPNHRMPEVLLSKTEKTQVAQYLASLQPGDSENAASGPPEMTDAMIERGEKLIAQASCVSCHDLGKNDTFKPFEVAAIQPNQLNGEISCVGSEGKSNQGSHKPHFGERADGEALDAFLSIAEPAATDDNEELTASFHHSDYTEGERLLHKKNCLACHQRGNDNGLKDLAGKIAANVPGQEGLSEAFVPPSLNAIGDKLLDEVLAKAIAGQQDRVRLDWLAVRMPKFEHSQEESAALLTYLKGHDRIPAAAPATTPIPEVPKKSEEEWFLTGQALVGARGFSCIACHQIGDFQPKKVEPGTRGTDLQGIGDRMRKEFYFRWVQSPIRIIRGMEMPSFNRPKEGVLEAHLPSQLAAVWEALNDPRLTVPTDPSVVEQYWAVAPGEKPRVVRDVFMVQDQDQQIPLVRSFAAGFDNGHSLLYDLSQPQLRVWTVGDFARQRTAGKSWYWDLAGNQLAQFSSAPDFALSIKGDIQLPLMVDDSATRLISYQTTETEVVIEYLTHFQVEGKTVEVRVREQLETASTKANSNDSKTGLKRTFTVSQIPQGGRLLVSIPKIAPGLGNPQVELISNVPQEAISHGKLPTDKDTTESRTWVRLNSSAEEVTGSLLYQCDLKAPALVANLEQNTAVQPTPISTLPGFTGQRLSLPPSLMPTAMTVTASGDLAFTSLKGDVYLARDTDGDGFEDKVILVEEGLAAPFGIYADGDQLLVSHKPEVLRLVDTNGDGRADTREVVATGWGYSEDYHDWTCGIVKDSKGYYYIGIGSDYAQKKRLDNTRKWRGAVLRFDESGNVEPVGTNFRYPTGLAIDAQDRVYVSDQQGVQNTFNEINYLQPGKSYGVLSWQDRDKDLVDTRAAVQLPHPWTRSVNGLFILPEDYPIPELAGEGIGCEYNGRFLIRFNIDEINGEVQGGAYNFSQPDQLSSQENFLGPLSGCVGPDGTIYIGSMYDSGWSGGSNTGEIVKLKPTGSIPNGIKQIRSRKNQFEIEFMRPVDKSLAADPEQYGISTYTRVWQGAYGTPDSGRHQVEIEKVTVADDGKSVILHVPELLASYVYEINCGDLDTSNEEPFWPSTGNYTVNTLPE</sequence>
<dbReference type="InterPro" id="IPR036280">
    <property type="entry name" value="Multihaem_cyt_sf"/>
</dbReference>
<dbReference type="PANTHER" id="PTHR33546">
    <property type="entry name" value="LARGE, MULTIFUNCTIONAL SECRETED PROTEIN-RELATED"/>
    <property type="match status" value="1"/>
</dbReference>
<evidence type="ECO:0000256" key="2">
    <source>
        <dbReference type="ARBA" id="ARBA00022723"/>
    </source>
</evidence>
<dbReference type="Pfam" id="PF23500">
    <property type="entry name" value="DUF7133"/>
    <property type="match status" value="1"/>
</dbReference>
<keyword evidence="5" id="KW-0732">Signal</keyword>
<dbReference type="GO" id="GO:0046872">
    <property type="term" value="F:metal ion binding"/>
    <property type="evidence" value="ECO:0007669"/>
    <property type="project" value="UniProtKB-KW"/>
</dbReference>
<dbReference type="OrthoDB" id="233791at2"/>
<dbReference type="Gene3D" id="2.120.10.30">
    <property type="entry name" value="TolB, C-terminal domain"/>
    <property type="match status" value="1"/>
</dbReference>
<reference evidence="8 9" key="1">
    <citation type="submission" date="2019-02" db="EMBL/GenBank/DDBJ databases">
        <title>Deep-cultivation of Planctomycetes and their phenomic and genomic characterization uncovers novel biology.</title>
        <authorList>
            <person name="Wiegand S."/>
            <person name="Jogler M."/>
            <person name="Boedeker C."/>
            <person name="Pinto D."/>
            <person name="Vollmers J."/>
            <person name="Rivas-Marin E."/>
            <person name="Kohn T."/>
            <person name="Peeters S.H."/>
            <person name="Heuer A."/>
            <person name="Rast P."/>
            <person name="Oberbeckmann S."/>
            <person name="Bunk B."/>
            <person name="Jeske O."/>
            <person name="Meyerdierks A."/>
            <person name="Storesund J.E."/>
            <person name="Kallscheuer N."/>
            <person name="Luecker S."/>
            <person name="Lage O.M."/>
            <person name="Pohl T."/>
            <person name="Merkel B.J."/>
            <person name="Hornburger P."/>
            <person name="Mueller R.-W."/>
            <person name="Bruemmer F."/>
            <person name="Labrenz M."/>
            <person name="Spormann A.M."/>
            <person name="Op den Camp H."/>
            <person name="Overmann J."/>
            <person name="Amann R."/>
            <person name="Jetten M.S.M."/>
            <person name="Mascher T."/>
            <person name="Medema M.H."/>
            <person name="Devos D.P."/>
            <person name="Kaster A.-K."/>
            <person name="Ovreas L."/>
            <person name="Rohde M."/>
            <person name="Galperin M.Y."/>
            <person name="Jogler C."/>
        </authorList>
    </citation>
    <scope>NUCLEOTIDE SEQUENCE [LARGE SCALE GENOMIC DNA]</scope>
    <source>
        <strain evidence="8 9">Pla110</strain>
    </source>
</reference>
<dbReference type="Gene3D" id="1.10.760.10">
    <property type="entry name" value="Cytochrome c-like domain"/>
    <property type="match status" value="4"/>
</dbReference>
<evidence type="ECO:0000259" key="6">
    <source>
        <dbReference type="PROSITE" id="PS51007"/>
    </source>
</evidence>
<dbReference type="PROSITE" id="PS51007">
    <property type="entry name" value="CYTC"/>
    <property type="match status" value="4"/>
</dbReference>
<dbReference type="PANTHER" id="PTHR33546:SF1">
    <property type="entry name" value="LARGE, MULTIFUNCTIONAL SECRETED PROTEIN"/>
    <property type="match status" value="1"/>
</dbReference>
<accession>A0A518CH91</accession>
<dbReference type="SUPFAM" id="SSF56988">
    <property type="entry name" value="Anthrax protective antigen"/>
    <property type="match status" value="1"/>
</dbReference>
<feature type="domain" description="PA14" evidence="7">
    <location>
        <begin position="37"/>
        <end position="170"/>
    </location>
</feature>
<dbReference type="SUPFAM" id="SSF63829">
    <property type="entry name" value="Calcium-dependent phosphotriesterase"/>
    <property type="match status" value="1"/>
</dbReference>
<evidence type="ECO:0000313" key="9">
    <source>
        <dbReference type="Proteomes" id="UP000317178"/>
    </source>
</evidence>
<feature type="signal peptide" evidence="5">
    <location>
        <begin position="1"/>
        <end position="24"/>
    </location>
</feature>
<keyword evidence="2 4" id="KW-0479">Metal-binding</keyword>
<dbReference type="Pfam" id="PF00034">
    <property type="entry name" value="Cytochrom_C"/>
    <property type="match status" value="1"/>
</dbReference>
<feature type="domain" description="Cytochrome c" evidence="6">
    <location>
        <begin position="396"/>
        <end position="477"/>
    </location>
</feature>
<dbReference type="GO" id="GO:0009055">
    <property type="term" value="F:electron transfer activity"/>
    <property type="evidence" value="ECO:0007669"/>
    <property type="project" value="InterPro"/>
</dbReference>
<name>A0A518CH91_9PLAN</name>
<keyword evidence="1 4" id="KW-0349">Heme</keyword>
<feature type="chain" id="PRO_5021937759" evidence="5">
    <location>
        <begin position="25"/>
        <end position="1429"/>
    </location>
</feature>
<evidence type="ECO:0000256" key="4">
    <source>
        <dbReference type="PROSITE-ProRule" id="PRU00433"/>
    </source>
</evidence>